<protein>
    <submittedName>
        <fullName evidence="1">Uncharacterized protein</fullName>
    </submittedName>
</protein>
<accession>X1B212</accession>
<comment type="caution">
    <text evidence="1">The sequence shown here is derived from an EMBL/GenBank/DDBJ whole genome shotgun (WGS) entry which is preliminary data.</text>
</comment>
<name>X1B212_9ZZZZ</name>
<reference evidence="1" key="1">
    <citation type="journal article" date="2014" name="Front. Microbiol.">
        <title>High frequency of phylogenetically diverse reductive dehalogenase-homologous genes in deep subseafloor sedimentary metagenomes.</title>
        <authorList>
            <person name="Kawai M."/>
            <person name="Futagami T."/>
            <person name="Toyoda A."/>
            <person name="Takaki Y."/>
            <person name="Nishi S."/>
            <person name="Hori S."/>
            <person name="Arai W."/>
            <person name="Tsubouchi T."/>
            <person name="Morono Y."/>
            <person name="Uchiyama I."/>
            <person name="Ito T."/>
            <person name="Fujiyama A."/>
            <person name="Inagaki F."/>
            <person name="Takami H."/>
        </authorList>
    </citation>
    <scope>NUCLEOTIDE SEQUENCE</scope>
    <source>
        <strain evidence="1">Expedition CK06-06</strain>
    </source>
</reference>
<proteinExistence type="predicted"/>
<sequence>ILPSEGNIPWARAGIPVDLRDYRYFPGGAPPAGQADKQKE</sequence>
<dbReference type="AlphaFoldDB" id="X1B212"/>
<feature type="non-terminal residue" evidence="1">
    <location>
        <position position="1"/>
    </location>
</feature>
<dbReference type="EMBL" id="BART01013544">
    <property type="protein sequence ID" value="GAG78313.1"/>
    <property type="molecule type" value="Genomic_DNA"/>
</dbReference>
<gene>
    <name evidence="1" type="ORF">S01H4_27634</name>
</gene>
<organism evidence="1">
    <name type="scientific">marine sediment metagenome</name>
    <dbReference type="NCBI Taxonomy" id="412755"/>
    <lineage>
        <taxon>unclassified sequences</taxon>
        <taxon>metagenomes</taxon>
        <taxon>ecological metagenomes</taxon>
    </lineage>
</organism>
<evidence type="ECO:0000313" key="1">
    <source>
        <dbReference type="EMBL" id="GAG78313.1"/>
    </source>
</evidence>